<reference evidence="8 9" key="1">
    <citation type="submission" date="2017-03" db="EMBL/GenBank/DDBJ databases">
        <title>Genome analysis of Rhizobial strains effectives or ineffectives for nitrogen fixation isolated from bean seeds.</title>
        <authorList>
            <person name="Peralta H."/>
            <person name="Aguilar-Vera A."/>
            <person name="Mora Y."/>
            <person name="Vargas-Lagunas C."/>
            <person name="Girard L."/>
            <person name="Mora J."/>
        </authorList>
    </citation>
    <scope>NUCLEOTIDE SEQUENCE [LARGE SCALE GENOMIC DNA]</scope>
    <source>
        <strain evidence="8 9">CCGM3</strain>
    </source>
</reference>
<sequence>MLVIGAISAQVIGGLFAQMSPFVVAGLMGGRLELSEREAGLVTSIELLTLAITAIVLAPLLPRLPYRRICVAAVALTFLAQVLSILASGWTALVILRSIAGVGEGALYALSLSIVASCANNPEKIFGYFQVVWAVGSVPLFSAGGEITAAYADRGIFTLLAGITLALAPLLLLLPNNRSPEDKSVGSEHQTSSSTIGAMLLAGIFLYIAVAAALYAFSTSMGKRAGLDTVAVGYTLTVATLVGLAGAAAATALNVRWGRALPISAFCFTSAVVAVMLCLWQNSTAFVIAVVLAAILWYFSLPYLFGLAAAIDRSGRWAAAAGSAYLLGYAAGPFLGGAVIASSGYTFLAVVVVALTAASWVLLMVVLNRSMAGRTGVLLKA</sequence>
<feature type="transmembrane region" description="Helical" evidence="6">
    <location>
        <begin position="260"/>
        <end position="280"/>
    </location>
</feature>
<feature type="transmembrane region" description="Helical" evidence="6">
    <location>
        <begin position="155"/>
        <end position="174"/>
    </location>
</feature>
<dbReference type="InterPro" id="IPR020846">
    <property type="entry name" value="MFS_dom"/>
</dbReference>
<evidence type="ECO:0000313" key="9">
    <source>
        <dbReference type="Proteomes" id="UP000254939"/>
    </source>
</evidence>
<feature type="transmembrane region" description="Helical" evidence="6">
    <location>
        <begin position="125"/>
        <end position="143"/>
    </location>
</feature>
<dbReference type="InterPro" id="IPR011701">
    <property type="entry name" value="MFS"/>
</dbReference>
<proteinExistence type="predicted"/>
<dbReference type="SUPFAM" id="SSF103473">
    <property type="entry name" value="MFS general substrate transporter"/>
    <property type="match status" value="1"/>
</dbReference>
<evidence type="ECO:0000256" key="2">
    <source>
        <dbReference type="ARBA" id="ARBA00022475"/>
    </source>
</evidence>
<feature type="transmembrane region" description="Helical" evidence="6">
    <location>
        <begin position="317"/>
        <end position="341"/>
    </location>
</feature>
<keyword evidence="3 6" id="KW-0812">Transmembrane</keyword>
<name>A0A370KJ16_9HYPH</name>
<dbReference type="InterPro" id="IPR036259">
    <property type="entry name" value="MFS_trans_sf"/>
</dbReference>
<evidence type="ECO:0000313" key="8">
    <source>
        <dbReference type="EMBL" id="RDJ05861.1"/>
    </source>
</evidence>
<dbReference type="Pfam" id="PF07690">
    <property type="entry name" value="MFS_1"/>
    <property type="match status" value="1"/>
</dbReference>
<feature type="transmembrane region" description="Helical" evidence="6">
    <location>
        <begin position="347"/>
        <end position="367"/>
    </location>
</feature>
<keyword evidence="5 6" id="KW-0472">Membrane</keyword>
<keyword evidence="4 6" id="KW-1133">Transmembrane helix</keyword>
<feature type="domain" description="Major facilitator superfamily (MFS) profile" evidence="7">
    <location>
        <begin position="1"/>
        <end position="369"/>
    </location>
</feature>
<dbReference type="Gene3D" id="1.20.1250.20">
    <property type="entry name" value="MFS general substrate transporter like domains"/>
    <property type="match status" value="2"/>
</dbReference>
<evidence type="ECO:0000259" key="7">
    <source>
        <dbReference type="PROSITE" id="PS50850"/>
    </source>
</evidence>
<feature type="transmembrane region" description="Helical" evidence="6">
    <location>
        <begin position="41"/>
        <end position="62"/>
    </location>
</feature>
<feature type="transmembrane region" description="Helical" evidence="6">
    <location>
        <begin position="99"/>
        <end position="118"/>
    </location>
</feature>
<accession>A0A370KJ16</accession>
<feature type="transmembrane region" description="Helical" evidence="6">
    <location>
        <begin position="286"/>
        <end position="305"/>
    </location>
</feature>
<dbReference type="GO" id="GO:0022857">
    <property type="term" value="F:transmembrane transporter activity"/>
    <property type="evidence" value="ECO:0007669"/>
    <property type="project" value="InterPro"/>
</dbReference>
<evidence type="ECO:0000256" key="6">
    <source>
        <dbReference type="SAM" id="Phobius"/>
    </source>
</evidence>
<evidence type="ECO:0000256" key="5">
    <source>
        <dbReference type="ARBA" id="ARBA00023136"/>
    </source>
</evidence>
<dbReference type="GO" id="GO:0005886">
    <property type="term" value="C:plasma membrane"/>
    <property type="evidence" value="ECO:0007669"/>
    <property type="project" value="UniProtKB-SubCell"/>
</dbReference>
<protein>
    <submittedName>
        <fullName evidence="8">MFS transporter</fullName>
    </submittedName>
</protein>
<feature type="transmembrane region" description="Helical" evidence="6">
    <location>
        <begin position="195"/>
        <end position="218"/>
    </location>
</feature>
<feature type="transmembrane region" description="Helical" evidence="6">
    <location>
        <begin position="230"/>
        <end position="253"/>
    </location>
</feature>
<organism evidence="8 9">
    <name type="scientific">Rhizobium grahamii</name>
    <dbReference type="NCBI Taxonomy" id="1120045"/>
    <lineage>
        <taxon>Bacteria</taxon>
        <taxon>Pseudomonadati</taxon>
        <taxon>Pseudomonadota</taxon>
        <taxon>Alphaproteobacteria</taxon>
        <taxon>Hyphomicrobiales</taxon>
        <taxon>Rhizobiaceae</taxon>
        <taxon>Rhizobium/Agrobacterium group</taxon>
        <taxon>Rhizobium</taxon>
    </lineage>
</organism>
<comment type="subcellular location">
    <subcellularLocation>
        <location evidence="1">Cell membrane</location>
        <topology evidence="1">Multi-pass membrane protein</topology>
    </subcellularLocation>
</comment>
<gene>
    <name evidence="8" type="ORF">B5K06_25120</name>
</gene>
<evidence type="ECO:0000256" key="3">
    <source>
        <dbReference type="ARBA" id="ARBA00022692"/>
    </source>
</evidence>
<evidence type="ECO:0000256" key="4">
    <source>
        <dbReference type="ARBA" id="ARBA00022989"/>
    </source>
</evidence>
<feature type="transmembrane region" description="Helical" evidence="6">
    <location>
        <begin position="69"/>
        <end position="93"/>
    </location>
</feature>
<dbReference type="PANTHER" id="PTHR43124">
    <property type="entry name" value="PURINE EFFLUX PUMP PBUE"/>
    <property type="match status" value="1"/>
</dbReference>
<dbReference type="EMBL" id="NAAC01000031">
    <property type="protein sequence ID" value="RDJ05861.1"/>
    <property type="molecule type" value="Genomic_DNA"/>
</dbReference>
<dbReference type="AlphaFoldDB" id="A0A370KJ16"/>
<dbReference type="InterPro" id="IPR050189">
    <property type="entry name" value="MFS_Efflux_Transporters"/>
</dbReference>
<dbReference type="PROSITE" id="PS50850">
    <property type="entry name" value="MFS"/>
    <property type="match status" value="1"/>
</dbReference>
<dbReference type="PANTHER" id="PTHR43124:SF10">
    <property type="entry name" value="PURINE EFFLUX PUMP PBUE"/>
    <property type="match status" value="1"/>
</dbReference>
<dbReference type="Proteomes" id="UP000254939">
    <property type="component" value="Unassembled WGS sequence"/>
</dbReference>
<comment type="caution">
    <text evidence="8">The sequence shown here is derived from an EMBL/GenBank/DDBJ whole genome shotgun (WGS) entry which is preliminary data.</text>
</comment>
<keyword evidence="2" id="KW-1003">Cell membrane</keyword>
<evidence type="ECO:0000256" key="1">
    <source>
        <dbReference type="ARBA" id="ARBA00004651"/>
    </source>
</evidence>